<accession>A0A4Z0YHN3</accession>
<dbReference type="InterPro" id="IPR035901">
    <property type="entry name" value="GIY-YIG_endonuc_sf"/>
</dbReference>
<sequence>MDRILINDLLKIPDCDIGKTRLKLNVFNGNTDPLEEYKRDPDKINIEWFLWHNQRRYFHTGQIAICLLYLYDDKWLLTTIKRITKEIDVVDDVGFEAEEIEEYRKYYGRLVLKYHNTKRGMGRTYESMMEELEVIEILSTAYDGDEFPGYENIRLSFSQLETIIRNKRSGWLDALRNQKAVYLITDISNGKMYVGSATAQYGMLLQRWTNYIENGHGGNVELKHIVDTKGFDYIKSNFQYSVLENYNARMDDNYILSREKWWKDTLCTKQFGYNKN</sequence>
<keyword evidence="3" id="KW-1185">Reference proteome</keyword>
<reference evidence="2 3" key="1">
    <citation type="submission" date="2019-04" db="EMBL/GenBank/DDBJ databases">
        <authorList>
            <person name="Poehlein A."/>
            <person name="Bengelsdorf F.R."/>
            <person name="Duerre P."/>
            <person name="Daniel R."/>
        </authorList>
    </citation>
    <scope>NUCLEOTIDE SEQUENCE [LARGE SCALE GENOMIC DNA]</scope>
    <source>
        <strain evidence="2 3">BS-1</strain>
    </source>
</reference>
<dbReference type="Gene3D" id="3.40.1440.10">
    <property type="entry name" value="GIY-YIG endonuclease"/>
    <property type="match status" value="1"/>
</dbReference>
<dbReference type="PROSITE" id="PS50164">
    <property type="entry name" value="GIY_YIG"/>
    <property type="match status" value="1"/>
</dbReference>
<protein>
    <recommendedName>
        <fullName evidence="1">GIY-YIG domain-containing protein</fullName>
    </recommendedName>
</protein>
<gene>
    <name evidence="2" type="ORF">CAGA_05240</name>
</gene>
<dbReference type="InterPro" id="IPR000305">
    <property type="entry name" value="GIY-YIG_endonuc"/>
</dbReference>
<evidence type="ECO:0000313" key="3">
    <source>
        <dbReference type="Proteomes" id="UP000297714"/>
    </source>
</evidence>
<dbReference type="EMBL" id="SRMQ01000002">
    <property type="protein sequence ID" value="TGJ77156.1"/>
    <property type="molecule type" value="Genomic_DNA"/>
</dbReference>
<dbReference type="RefSeq" id="WP_243112921.1">
    <property type="nucleotide sequence ID" value="NZ_SRMQ01000002.1"/>
</dbReference>
<comment type="caution">
    <text evidence="2">The sequence shown here is derived from an EMBL/GenBank/DDBJ whole genome shotgun (WGS) entry which is preliminary data.</text>
</comment>
<proteinExistence type="predicted"/>
<evidence type="ECO:0000259" key="1">
    <source>
        <dbReference type="PROSITE" id="PS50164"/>
    </source>
</evidence>
<dbReference type="Proteomes" id="UP000297714">
    <property type="component" value="Unassembled WGS sequence"/>
</dbReference>
<dbReference type="SUPFAM" id="SSF82771">
    <property type="entry name" value="GIY-YIG endonuclease"/>
    <property type="match status" value="1"/>
</dbReference>
<organism evidence="2 3">
    <name type="scientific">Caproiciproducens galactitolivorans</name>
    <dbReference type="NCBI Taxonomy" id="642589"/>
    <lineage>
        <taxon>Bacteria</taxon>
        <taxon>Bacillati</taxon>
        <taxon>Bacillota</taxon>
        <taxon>Clostridia</taxon>
        <taxon>Eubacteriales</taxon>
        <taxon>Acutalibacteraceae</taxon>
        <taxon>Caproiciproducens</taxon>
    </lineage>
</organism>
<dbReference type="AlphaFoldDB" id="A0A4Z0YHN3"/>
<feature type="domain" description="GIY-YIG" evidence="1">
    <location>
        <begin position="177"/>
        <end position="275"/>
    </location>
</feature>
<name>A0A4Z0YHN3_9FIRM</name>
<dbReference type="CDD" id="cd10446">
    <property type="entry name" value="GIY-YIG_unchar_1"/>
    <property type="match status" value="1"/>
</dbReference>
<evidence type="ECO:0000313" key="2">
    <source>
        <dbReference type="EMBL" id="TGJ77156.1"/>
    </source>
</evidence>